<dbReference type="CDD" id="cd18186">
    <property type="entry name" value="BTB_POZ_ZBTB_KLHL-like"/>
    <property type="match status" value="1"/>
</dbReference>
<organism evidence="2 3">
    <name type="scientific">Roridomyces roridus</name>
    <dbReference type="NCBI Taxonomy" id="1738132"/>
    <lineage>
        <taxon>Eukaryota</taxon>
        <taxon>Fungi</taxon>
        <taxon>Dikarya</taxon>
        <taxon>Basidiomycota</taxon>
        <taxon>Agaricomycotina</taxon>
        <taxon>Agaricomycetes</taxon>
        <taxon>Agaricomycetidae</taxon>
        <taxon>Agaricales</taxon>
        <taxon>Marasmiineae</taxon>
        <taxon>Mycenaceae</taxon>
        <taxon>Roridomyces</taxon>
    </lineage>
</organism>
<dbReference type="SMART" id="SM00225">
    <property type="entry name" value="BTB"/>
    <property type="match status" value="1"/>
</dbReference>
<feature type="non-terminal residue" evidence="2">
    <location>
        <position position="313"/>
    </location>
</feature>
<protein>
    <recommendedName>
        <fullName evidence="1">BTB domain-containing protein</fullName>
    </recommendedName>
</protein>
<sequence length="313" mass="34937">EEDTAEVIIRSKVWYSDGSVVLQAEMTQFRVHNSILAASSTVFKDMFEVGHAPGDDDSKVDGQPLVHLYDDNANDVELVLMALYDRRFFQTSQKSFDLVAAMWRLGKKYGFEELRDEALQRLEDFFRARSGPPPPLPRYEISIPVPPCPGIHVHAISLARETGLVSILPAAFYACNNKHYQRDIHEVVMAGVLMNGGSRAHLSNADKTLCVLATSILIQRQRKAYPAHRALNRTQGCLSTCRAAVERTRDSLMDSLRVDPLGPMYMSGACTLCQTAASTVFNEEQAKIWNDLPGIYGLPSWGAIKQEMARYAL</sequence>
<dbReference type="AlphaFoldDB" id="A0AAD7FID9"/>
<dbReference type="PROSITE" id="PS50097">
    <property type="entry name" value="BTB"/>
    <property type="match status" value="1"/>
</dbReference>
<gene>
    <name evidence="2" type="ORF">FB45DRAFT_753136</name>
</gene>
<dbReference type="Pfam" id="PF00651">
    <property type="entry name" value="BTB"/>
    <property type="match status" value="1"/>
</dbReference>
<dbReference type="InterPro" id="IPR000210">
    <property type="entry name" value="BTB/POZ_dom"/>
</dbReference>
<accession>A0AAD7FID9</accession>
<evidence type="ECO:0000259" key="1">
    <source>
        <dbReference type="PROSITE" id="PS50097"/>
    </source>
</evidence>
<evidence type="ECO:0000313" key="2">
    <source>
        <dbReference type="EMBL" id="KAJ7622199.1"/>
    </source>
</evidence>
<proteinExistence type="predicted"/>
<reference evidence="2" key="1">
    <citation type="submission" date="2023-03" db="EMBL/GenBank/DDBJ databases">
        <title>Massive genome expansion in bonnet fungi (Mycena s.s.) driven by repeated elements and novel gene families across ecological guilds.</title>
        <authorList>
            <consortium name="Lawrence Berkeley National Laboratory"/>
            <person name="Harder C.B."/>
            <person name="Miyauchi S."/>
            <person name="Viragh M."/>
            <person name="Kuo A."/>
            <person name="Thoen E."/>
            <person name="Andreopoulos B."/>
            <person name="Lu D."/>
            <person name="Skrede I."/>
            <person name="Drula E."/>
            <person name="Henrissat B."/>
            <person name="Morin E."/>
            <person name="Kohler A."/>
            <person name="Barry K."/>
            <person name="LaButti K."/>
            <person name="Morin E."/>
            <person name="Salamov A."/>
            <person name="Lipzen A."/>
            <person name="Mereny Z."/>
            <person name="Hegedus B."/>
            <person name="Baldrian P."/>
            <person name="Stursova M."/>
            <person name="Weitz H."/>
            <person name="Taylor A."/>
            <person name="Grigoriev I.V."/>
            <person name="Nagy L.G."/>
            <person name="Martin F."/>
            <person name="Kauserud H."/>
        </authorList>
    </citation>
    <scope>NUCLEOTIDE SEQUENCE</scope>
    <source>
        <strain evidence="2">9284</strain>
    </source>
</reference>
<comment type="caution">
    <text evidence="2">The sequence shown here is derived from an EMBL/GenBank/DDBJ whole genome shotgun (WGS) entry which is preliminary data.</text>
</comment>
<name>A0AAD7FID9_9AGAR</name>
<dbReference type="Gene3D" id="3.30.710.10">
    <property type="entry name" value="Potassium Channel Kv1.1, Chain A"/>
    <property type="match status" value="1"/>
</dbReference>
<dbReference type="SUPFAM" id="SSF54695">
    <property type="entry name" value="POZ domain"/>
    <property type="match status" value="1"/>
</dbReference>
<dbReference type="InterPro" id="IPR011333">
    <property type="entry name" value="SKP1/BTB/POZ_sf"/>
</dbReference>
<feature type="domain" description="BTB" evidence="1">
    <location>
        <begin position="18"/>
        <end position="92"/>
    </location>
</feature>
<keyword evidence="3" id="KW-1185">Reference proteome</keyword>
<dbReference type="Proteomes" id="UP001221142">
    <property type="component" value="Unassembled WGS sequence"/>
</dbReference>
<dbReference type="EMBL" id="JARKIF010000015">
    <property type="protein sequence ID" value="KAJ7622199.1"/>
    <property type="molecule type" value="Genomic_DNA"/>
</dbReference>
<evidence type="ECO:0000313" key="3">
    <source>
        <dbReference type="Proteomes" id="UP001221142"/>
    </source>
</evidence>